<keyword evidence="5 7" id="KW-1133">Transmembrane helix</keyword>
<dbReference type="InterPro" id="IPR035906">
    <property type="entry name" value="MetI-like_sf"/>
</dbReference>
<dbReference type="Gene3D" id="1.10.3720.10">
    <property type="entry name" value="MetI-like"/>
    <property type="match status" value="2"/>
</dbReference>
<keyword evidence="4 7" id="KW-0812">Transmembrane</keyword>
<dbReference type="SUPFAM" id="SSF161098">
    <property type="entry name" value="MetI-like"/>
    <property type="match status" value="2"/>
</dbReference>
<evidence type="ECO:0000256" key="8">
    <source>
        <dbReference type="SAM" id="MobiDB-lite"/>
    </source>
</evidence>
<reference evidence="10" key="1">
    <citation type="submission" date="2018-01" db="EMBL/GenBank/DDBJ databases">
        <authorList>
            <person name="Li J."/>
        </authorList>
    </citation>
    <scope>NUCLEOTIDE SEQUENCE [LARGE SCALE GENOMIC DNA]</scope>
    <source>
        <strain evidence="10">592</strain>
    </source>
</reference>
<feature type="transmembrane region" description="Helical" evidence="7">
    <location>
        <begin position="635"/>
        <end position="653"/>
    </location>
</feature>
<dbReference type="PANTHER" id="PTHR47737">
    <property type="entry name" value="GLYCINE BETAINE/PROLINE BETAINE TRANSPORT SYSTEM PERMEASE PROTEIN PROW"/>
    <property type="match status" value="1"/>
</dbReference>
<dbReference type="GO" id="GO:0015226">
    <property type="term" value="F:carnitine transmembrane transporter activity"/>
    <property type="evidence" value="ECO:0007669"/>
    <property type="project" value="TreeGrafter"/>
</dbReference>
<accession>A0A5F2EN46</accession>
<keyword evidence="2 7" id="KW-0813">Transport</keyword>
<dbReference type="Proteomes" id="UP000244384">
    <property type="component" value="Chromosome"/>
</dbReference>
<feature type="region of interest" description="Disordered" evidence="8">
    <location>
        <begin position="1"/>
        <end position="24"/>
    </location>
</feature>
<dbReference type="AlphaFoldDB" id="A0A2S0WJF3"/>
<dbReference type="RefSeq" id="WP_108577117.1">
    <property type="nucleotide sequence ID" value="NZ_CP026952.1"/>
</dbReference>
<keyword evidence="6 7" id="KW-0472">Membrane</keyword>
<sequence length="676" mass="71326">MSTATLAPEEPGLEAPPPPPEERQTSKAAIVAAILVVFAIAATILNGRDTRPLARSDLTGFQNWLGDLSDKLESARDSSAILQGLGHISDALDSVAQFLAELVSEPALPRPVPEIGWLGVIAVAVWIALAIAGWRMAVLTGLSFAAFGLFGFWTASMETLIVTFMSVAICLVIGIPVGIWMGRSRRATSVLTPILDGLQTLPSFVYLLPITLFFSIGVAAAVIVTLIYALPPVIRISAHGIRSVSKETIEAMQSLGTSRSQMLRKVQLPMAKRTIIVGVNQTIMAALSMATIAAFIDGPGLGKPVIKALESLDVGRAATAGLCIVIMAIMLDRVTTAASIRSEALPSAHSRRNRWIGLAASGVVAIVCVVLSRQYLDLATFPDKPDLGRPFAEGADSVSTWLSDNAASVTGAIKDAITYGLLNPLQELIAQSPWWLVALVLIGLSYVLGGLRSLVTTIVCIGVILGVGLWQDSMVTLTMTLVATILTMVLALVLGVWMAQSRGVDMVLRPVLDAAQVVPPFVYLVPALALFDPTRFTAIVAGIVYASPVAIKLVCDAIRDVSPTVIEAAESAGSSRWQIITKVQLPMARKGIQLAANQGMLYVFAMVVIGGLVGAGALGYLVYAGFTQAELFGKGLAAGIAIVALAIMLDRMAQGTSARRARTGNRRFLRSPFAGS</sequence>
<feature type="transmembrane region" description="Helical" evidence="7">
    <location>
        <begin position="203"/>
        <end position="230"/>
    </location>
</feature>
<dbReference type="InterPro" id="IPR000515">
    <property type="entry name" value="MetI-like"/>
</dbReference>
<feature type="transmembrane region" description="Helical" evidence="7">
    <location>
        <begin position="355"/>
        <end position="376"/>
    </location>
</feature>
<evidence type="ECO:0000313" key="10">
    <source>
        <dbReference type="Proteomes" id="UP000244384"/>
    </source>
</evidence>
<feature type="transmembrane region" description="Helical" evidence="7">
    <location>
        <begin position="274"/>
        <end position="296"/>
    </location>
</feature>
<name>A0A2S0WJF3_9ACTN</name>
<dbReference type="GO" id="GO:0031460">
    <property type="term" value="P:glycine betaine transport"/>
    <property type="evidence" value="ECO:0007669"/>
    <property type="project" value="TreeGrafter"/>
</dbReference>
<dbReference type="GO" id="GO:0015871">
    <property type="term" value="P:choline transport"/>
    <property type="evidence" value="ECO:0007669"/>
    <property type="project" value="TreeGrafter"/>
</dbReference>
<organism evidence="9 10">
    <name type="scientific">Aeromicrobium chenweiae</name>
    <dbReference type="NCBI Taxonomy" id="2079793"/>
    <lineage>
        <taxon>Bacteria</taxon>
        <taxon>Bacillati</taxon>
        <taxon>Actinomycetota</taxon>
        <taxon>Actinomycetes</taxon>
        <taxon>Propionibacteriales</taxon>
        <taxon>Nocardioidaceae</taxon>
        <taxon>Aeromicrobium</taxon>
    </lineage>
</organism>
<feature type="transmembrane region" description="Helical" evidence="7">
    <location>
        <begin position="477"/>
        <end position="499"/>
    </location>
</feature>
<dbReference type="GO" id="GO:0043190">
    <property type="term" value="C:ATP-binding cassette (ABC) transporter complex"/>
    <property type="evidence" value="ECO:0007669"/>
    <property type="project" value="TreeGrafter"/>
</dbReference>
<evidence type="ECO:0000256" key="4">
    <source>
        <dbReference type="ARBA" id="ARBA00022692"/>
    </source>
</evidence>
<dbReference type="FunFam" id="1.10.3720.10:FF:000001">
    <property type="entry name" value="Glycine betaine ABC transporter, permease"/>
    <property type="match status" value="1"/>
</dbReference>
<keyword evidence="3" id="KW-1003">Cell membrane</keyword>
<dbReference type="PANTHER" id="PTHR47737:SF1">
    <property type="entry name" value="GLYCINE BETAINE_PROLINE BETAINE TRANSPORT SYSTEM PERMEASE PROTEIN PROW"/>
    <property type="match status" value="1"/>
</dbReference>
<feature type="transmembrane region" description="Helical" evidence="7">
    <location>
        <begin position="428"/>
        <end position="447"/>
    </location>
</feature>
<proteinExistence type="inferred from homology"/>
<evidence type="ECO:0000256" key="5">
    <source>
        <dbReference type="ARBA" id="ARBA00022989"/>
    </source>
</evidence>
<dbReference type="EMBL" id="CP026952">
    <property type="protein sequence ID" value="AWB91471.1"/>
    <property type="molecule type" value="Genomic_DNA"/>
</dbReference>
<accession>A0A2S0WJF3</accession>
<comment type="similarity">
    <text evidence="7">Belongs to the binding-protein-dependent transport system permease family.</text>
</comment>
<feature type="transmembrane region" description="Helical" evidence="7">
    <location>
        <begin position="316"/>
        <end position="334"/>
    </location>
</feature>
<dbReference type="KEGG" id="aez:C3E78_04120"/>
<feature type="transmembrane region" description="Helical" evidence="7">
    <location>
        <begin position="454"/>
        <end position="471"/>
    </location>
</feature>
<evidence type="ECO:0000256" key="3">
    <source>
        <dbReference type="ARBA" id="ARBA00022475"/>
    </source>
</evidence>
<dbReference type="CDD" id="cd06261">
    <property type="entry name" value="TM_PBP2"/>
    <property type="match status" value="2"/>
</dbReference>
<evidence type="ECO:0000256" key="6">
    <source>
        <dbReference type="ARBA" id="ARBA00023136"/>
    </source>
</evidence>
<comment type="subcellular location">
    <subcellularLocation>
        <location evidence="7">Cell membrane</location>
        <topology evidence="7">Multi-pass membrane protein</topology>
    </subcellularLocation>
    <subcellularLocation>
        <location evidence="1">Membrane</location>
        <topology evidence="1">Multi-pass membrane protein</topology>
    </subcellularLocation>
</comment>
<dbReference type="PROSITE" id="PS50928">
    <property type="entry name" value="ABC_TM1"/>
    <property type="match status" value="2"/>
</dbReference>
<gene>
    <name evidence="9" type="ORF">C3E78_04120</name>
</gene>
<keyword evidence="10" id="KW-1185">Reference proteome</keyword>
<dbReference type="Pfam" id="PF00528">
    <property type="entry name" value="BPD_transp_1"/>
    <property type="match status" value="2"/>
</dbReference>
<dbReference type="GO" id="GO:0005275">
    <property type="term" value="F:amine transmembrane transporter activity"/>
    <property type="evidence" value="ECO:0007669"/>
    <property type="project" value="TreeGrafter"/>
</dbReference>
<feature type="transmembrane region" description="Helical" evidence="7">
    <location>
        <begin position="115"/>
        <end position="132"/>
    </location>
</feature>
<evidence type="ECO:0000256" key="2">
    <source>
        <dbReference type="ARBA" id="ARBA00022448"/>
    </source>
</evidence>
<feature type="transmembrane region" description="Helical" evidence="7">
    <location>
        <begin position="599"/>
        <end position="623"/>
    </location>
</feature>
<feature type="transmembrane region" description="Helical" evidence="7">
    <location>
        <begin position="162"/>
        <end position="183"/>
    </location>
</feature>
<feature type="transmembrane region" description="Helical" evidence="7">
    <location>
        <begin position="28"/>
        <end position="45"/>
    </location>
</feature>
<evidence type="ECO:0000313" key="9">
    <source>
        <dbReference type="EMBL" id="AWB91471.1"/>
    </source>
</evidence>
<evidence type="ECO:0000256" key="1">
    <source>
        <dbReference type="ARBA" id="ARBA00004141"/>
    </source>
</evidence>
<feature type="compositionally biased region" description="Low complexity" evidence="8">
    <location>
        <begin position="1"/>
        <end position="10"/>
    </location>
</feature>
<protein>
    <submittedName>
        <fullName evidence="9">ABC transporter permease</fullName>
    </submittedName>
</protein>
<dbReference type="OrthoDB" id="9815258at2"/>
<evidence type="ECO:0000256" key="7">
    <source>
        <dbReference type="RuleBase" id="RU363032"/>
    </source>
</evidence>
<feature type="transmembrane region" description="Helical" evidence="7">
    <location>
        <begin position="138"/>
        <end position="155"/>
    </location>
</feature>